<evidence type="ECO:0008006" key="4">
    <source>
        <dbReference type="Google" id="ProtNLM"/>
    </source>
</evidence>
<evidence type="ECO:0000313" key="2">
    <source>
        <dbReference type="EMBL" id="MCC9629673.1"/>
    </source>
</evidence>
<dbReference type="Proteomes" id="UP001139103">
    <property type="component" value="Unassembled WGS sequence"/>
</dbReference>
<dbReference type="RefSeq" id="WP_230220157.1">
    <property type="nucleotide sequence ID" value="NZ_JAJKFT010000010.1"/>
</dbReference>
<dbReference type="AlphaFoldDB" id="A0A9X1MM77"/>
<proteinExistence type="predicted"/>
<organism evidence="2 3">
    <name type="scientific">Blastopirellula sediminis</name>
    <dbReference type="NCBI Taxonomy" id="2894196"/>
    <lineage>
        <taxon>Bacteria</taxon>
        <taxon>Pseudomonadati</taxon>
        <taxon>Planctomycetota</taxon>
        <taxon>Planctomycetia</taxon>
        <taxon>Pirellulales</taxon>
        <taxon>Pirellulaceae</taxon>
        <taxon>Blastopirellula</taxon>
    </lineage>
</organism>
<feature type="chain" id="PRO_5040917191" description="Carboxypeptidase regulatory-like domain-containing protein" evidence="1">
    <location>
        <begin position="25"/>
        <end position="146"/>
    </location>
</feature>
<dbReference type="PROSITE" id="PS51257">
    <property type="entry name" value="PROKAR_LIPOPROTEIN"/>
    <property type="match status" value="1"/>
</dbReference>
<dbReference type="EMBL" id="JAJKFT010000010">
    <property type="protein sequence ID" value="MCC9629673.1"/>
    <property type="molecule type" value="Genomic_DNA"/>
</dbReference>
<protein>
    <recommendedName>
        <fullName evidence="4">Carboxypeptidase regulatory-like domain-containing protein</fullName>
    </recommendedName>
</protein>
<keyword evidence="1" id="KW-0732">Signal</keyword>
<reference evidence="2" key="1">
    <citation type="submission" date="2021-11" db="EMBL/GenBank/DDBJ databases">
        <title>Genome sequence.</title>
        <authorList>
            <person name="Sun Q."/>
        </authorList>
    </citation>
    <scope>NUCLEOTIDE SEQUENCE</scope>
    <source>
        <strain evidence="2">JC732</strain>
    </source>
</reference>
<feature type="signal peptide" evidence="1">
    <location>
        <begin position="1"/>
        <end position="24"/>
    </location>
</feature>
<gene>
    <name evidence="2" type="ORF">LOC68_14870</name>
</gene>
<accession>A0A9X1MM77</accession>
<keyword evidence="3" id="KW-1185">Reference proteome</keyword>
<name>A0A9X1MM77_9BACT</name>
<evidence type="ECO:0000256" key="1">
    <source>
        <dbReference type="SAM" id="SignalP"/>
    </source>
</evidence>
<comment type="caution">
    <text evidence="2">The sequence shown here is derived from an EMBL/GenBank/DDBJ whole genome shotgun (WGS) entry which is preliminary data.</text>
</comment>
<evidence type="ECO:0000313" key="3">
    <source>
        <dbReference type="Proteomes" id="UP001139103"/>
    </source>
</evidence>
<sequence length="146" mass="15118">MKQSRIHHGALLLLALATCTPALVGCGARGAPTAPVSGTVTVGGKPQANLVVSFMPQTGKLEAGKGSMGVTDAAGKYTLRTTDDEPRDGALIGKHKVVIRVRMEERSEDDPAAAQKPPLQLPAKAIDGSMEIEVTADGTTTADFQL</sequence>